<sequence>MNITFYTEASGKLVIYSFFSAGVYNMYYFYKNFLQSNDNSSQLVLIVKSVLYPFFCFGLINNASRNYKSNSWSKLIAVFLWVSLFIFVFAGGLTQGSIKYLALATFIPLSGINLLFKKANSRM</sequence>
<dbReference type="Proteomes" id="UP000053718">
    <property type="component" value="Unassembled WGS sequence"/>
</dbReference>
<gene>
    <name evidence="2" type="ORF">IDAT_04095</name>
</gene>
<organism evidence="2 3">
    <name type="scientific">Pseudidiomarina atlantica</name>
    <dbReference type="NCBI Taxonomy" id="1517416"/>
    <lineage>
        <taxon>Bacteria</taxon>
        <taxon>Pseudomonadati</taxon>
        <taxon>Pseudomonadota</taxon>
        <taxon>Gammaproteobacteria</taxon>
        <taxon>Alteromonadales</taxon>
        <taxon>Idiomarinaceae</taxon>
        <taxon>Pseudidiomarina</taxon>
    </lineage>
</organism>
<keyword evidence="3" id="KW-1185">Reference proteome</keyword>
<evidence type="ECO:0000313" key="3">
    <source>
        <dbReference type="Proteomes" id="UP000053718"/>
    </source>
</evidence>
<feature type="transmembrane region" description="Helical" evidence="1">
    <location>
        <begin position="12"/>
        <end position="30"/>
    </location>
</feature>
<feature type="transmembrane region" description="Helical" evidence="1">
    <location>
        <begin position="42"/>
        <end position="60"/>
    </location>
</feature>
<dbReference type="AlphaFoldDB" id="A0A094INQ5"/>
<comment type="caution">
    <text evidence="2">The sequence shown here is derived from an EMBL/GenBank/DDBJ whole genome shotgun (WGS) entry which is preliminary data.</text>
</comment>
<feature type="transmembrane region" description="Helical" evidence="1">
    <location>
        <begin position="98"/>
        <end position="116"/>
    </location>
</feature>
<dbReference type="EMBL" id="JPIN01000003">
    <property type="protein sequence ID" value="KFZ29310.1"/>
    <property type="molecule type" value="Genomic_DNA"/>
</dbReference>
<name>A0A094INQ5_9GAMM</name>
<keyword evidence="1" id="KW-0472">Membrane</keyword>
<accession>A0A094INQ5</accession>
<keyword evidence="1" id="KW-1133">Transmembrane helix</keyword>
<protein>
    <submittedName>
        <fullName evidence="2">Uncharacterized protein</fullName>
    </submittedName>
</protein>
<evidence type="ECO:0000256" key="1">
    <source>
        <dbReference type="SAM" id="Phobius"/>
    </source>
</evidence>
<feature type="transmembrane region" description="Helical" evidence="1">
    <location>
        <begin position="72"/>
        <end position="92"/>
    </location>
</feature>
<proteinExistence type="predicted"/>
<keyword evidence="1" id="KW-0812">Transmembrane</keyword>
<evidence type="ECO:0000313" key="2">
    <source>
        <dbReference type="EMBL" id="KFZ29310.1"/>
    </source>
</evidence>
<reference evidence="2 3" key="1">
    <citation type="submission" date="2014-06" db="EMBL/GenBank/DDBJ databases">
        <title>Draft genome sequence of Idiomarina sp. MCCC 1A10513.</title>
        <authorList>
            <person name="Du J."/>
            <person name="Lai Q."/>
            <person name="Shao Z."/>
        </authorList>
    </citation>
    <scope>NUCLEOTIDE SEQUENCE [LARGE SCALE GENOMIC DNA]</scope>
    <source>
        <strain evidence="2 3">MCCC 1A10513</strain>
    </source>
</reference>